<keyword evidence="1" id="KW-0175">Coiled coil</keyword>
<evidence type="ECO:0000313" key="5">
    <source>
        <dbReference type="Proteomes" id="UP000094020"/>
    </source>
</evidence>
<gene>
    <name evidence="3" type="ORF">I206_07216</name>
    <name evidence="4" type="ORF">I206_106412</name>
</gene>
<dbReference type="EMBL" id="KI894015">
    <property type="protein sequence ID" value="OCF46829.1"/>
    <property type="molecule type" value="Genomic_DNA"/>
</dbReference>
<dbReference type="KEGG" id="kpin:30175585"/>
<reference evidence="3" key="3">
    <citation type="submission" date="2016-07" db="EMBL/GenBank/DDBJ databases">
        <title>Evolution of pathogenesis and genome organization in the Tremellales.</title>
        <authorList>
            <person name="Cuomo C."/>
            <person name="Litvintseva A."/>
            <person name="Heitman J."/>
            <person name="Chen Y."/>
            <person name="Sun S."/>
            <person name="Springer D."/>
            <person name="Dromer F."/>
            <person name="Young S."/>
            <person name="Zeng Q."/>
            <person name="Chapman S."/>
            <person name="Gujja S."/>
            <person name="Saif S."/>
            <person name="Birren B."/>
        </authorList>
    </citation>
    <scope>NUCLEOTIDE SEQUENCE</scope>
    <source>
        <strain evidence="3">CBS 10737</strain>
    </source>
</reference>
<evidence type="ECO:0008006" key="6">
    <source>
        <dbReference type="Google" id="ProtNLM"/>
    </source>
</evidence>
<evidence type="ECO:0000313" key="4">
    <source>
        <dbReference type="EMBL" id="WWC72450.1"/>
    </source>
</evidence>
<dbReference type="AlphaFoldDB" id="A0A1B9HU84"/>
<feature type="coiled-coil region" evidence="1">
    <location>
        <begin position="123"/>
        <end position="185"/>
    </location>
</feature>
<feature type="region of interest" description="Disordered" evidence="2">
    <location>
        <begin position="1"/>
        <end position="70"/>
    </location>
</feature>
<dbReference type="Proteomes" id="UP000094020">
    <property type="component" value="Chromosome 9"/>
</dbReference>
<dbReference type="EMBL" id="CP144527">
    <property type="protein sequence ID" value="WWC72450.1"/>
    <property type="molecule type" value="Genomic_DNA"/>
</dbReference>
<keyword evidence="5" id="KW-1185">Reference proteome</keyword>
<reference evidence="4" key="4">
    <citation type="submission" date="2024-02" db="EMBL/GenBank/DDBJ databases">
        <title>Comparative genomics of Cryptococcus and Kwoniella reveals pathogenesis evolution and contrasting modes of karyotype evolution via chromosome fusion or intercentromeric recombination.</title>
        <authorList>
            <person name="Coelho M.A."/>
            <person name="David-Palma M."/>
            <person name="Shea T."/>
            <person name="Bowers K."/>
            <person name="McGinley-Smith S."/>
            <person name="Mohammad A.W."/>
            <person name="Gnirke A."/>
            <person name="Yurkov A.M."/>
            <person name="Nowrousian M."/>
            <person name="Sun S."/>
            <person name="Cuomo C.A."/>
            <person name="Heitman J."/>
        </authorList>
    </citation>
    <scope>NUCLEOTIDE SEQUENCE</scope>
    <source>
        <strain evidence="4">CBS 10737</strain>
    </source>
</reference>
<evidence type="ECO:0000313" key="3">
    <source>
        <dbReference type="EMBL" id="OCF46829.1"/>
    </source>
</evidence>
<dbReference type="RefSeq" id="XP_019008048.1">
    <property type="nucleotide sequence ID" value="XM_019158910.1"/>
</dbReference>
<name>A0A1B9HU84_9TREE</name>
<reference evidence="4" key="2">
    <citation type="submission" date="2013-07" db="EMBL/GenBank/DDBJ databases">
        <authorList>
            <consortium name="The Broad Institute Genome Sequencing Platform"/>
            <person name="Cuomo C."/>
            <person name="Litvintseva A."/>
            <person name="Chen Y."/>
            <person name="Heitman J."/>
            <person name="Sun S."/>
            <person name="Springer D."/>
            <person name="Dromer F."/>
            <person name="Young S.K."/>
            <person name="Zeng Q."/>
            <person name="Gargeya S."/>
            <person name="Fitzgerald M."/>
            <person name="Abouelleil A."/>
            <person name="Alvarado L."/>
            <person name="Berlin A.M."/>
            <person name="Chapman S.B."/>
            <person name="Dewar J."/>
            <person name="Goldberg J."/>
            <person name="Griggs A."/>
            <person name="Gujja S."/>
            <person name="Hansen M."/>
            <person name="Howarth C."/>
            <person name="Imamovic A."/>
            <person name="Larimer J."/>
            <person name="McCowan C."/>
            <person name="Murphy C."/>
            <person name="Pearson M."/>
            <person name="Priest M."/>
            <person name="Roberts A."/>
            <person name="Saif S."/>
            <person name="Shea T."/>
            <person name="Sykes S."/>
            <person name="Wortman J."/>
            <person name="Nusbaum C."/>
            <person name="Birren B."/>
        </authorList>
    </citation>
    <scope>NUCLEOTIDE SEQUENCE</scope>
    <source>
        <strain evidence="4">CBS 10737</strain>
    </source>
</reference>
<accession>A0A1B9HU84</accession>
<evidence type="ECO:0000256" key="2">
    <source>
        <dbReference type="SAM" id="MobiDB-lite"/>
    </source>
</evidence>
<reference evidence="3" key="1">
    <citation type="submission" date="2013-07" db="EMBL/GenBank/DDBJ databases">
        <title>The Genome Sequence of Cryptococcus pinus CBS10737.</title>
        <authorList>
            <consortium name="The Broad Institute Genome Sequencing Platform"/>
            <person name="Cuomo C."/>
            <person name="Litvintseva A."/>
            <person name="Chen Y."/>
            <person name="Heitman J."/>
            <person name="Sun S."/>
            <person name="Springer D."/>
            <person name="Dromer F."/>
            <person name="Young S.K."/>
            <person name="Zeng Q."/>
            <person name="Gargeya S."/>
            <person name="Fitzgerald M."/>
            <person name="Abouelleil A."/>
            <person name="Alvarado L."/>
            <person name="Berlin A.M."/>
            <person name="Chapman S.B."/>
            <person name="Dewar J."/>
            <person name="Goldberg J."/>
            <person name="Griggs A."/>
            <person name="Gujja S."/>
            <person name="Hansen M."/>
            <person name="Howarth C."/>
            <person name="Imamovic A."/>
            <person name="Larimer J."/>
            <person name="McCowan C."/>
            <person name="Murphy C."/>
            <person name="Pearson M."/>
            <person name="Priest M."/>
            <person name="Roberts A."/>
            <person name="Saif S."/>
            <person name="Shea T."/>
            <person name="Sykes S."/>
            <person name="Wortman J."/>
            <person name="Nusbaum C."/>
            <person name="Birren B."/>
        </authorList>
    </citation>
    <scope>NUCLEOTIDE SEQUENCE [LARGE SCALE GENOMIC DNA]</scope>
    <source>
        <strain evidence="3">CBS 10737</strain>
    </source>
</reference>
<dbReference type="GeneID" id="30175585"/>
<protein>
    <recommendedName>
        <fullName evidence="6">BZIP domain-containing protein</fullName>
    </recommendedName>
</protein>
<sequence length="216" mass="24911">MDYRASRSNAASARDPSQRPASSAHQTQVMVDSDPMSTSWYSRSNSQKTYDGTMPIEDIGSGSRDKSKFPEADRNLASLIERESSRESVLTVSDDETIRVSAQSKLRTDQRRERNKIHQRAFRARRKDELNSLVASNKNLERELAESKDTIRERDQKIVDLETARLELQRRLEQLETQNSQLQTWNPASVIEYPFFHDHYISNSGPNDPNFQSQDF</sequence>
<feature type="compositionally biased region" description="Low complexity" evidence="2">
    <location>
        <begin position="1"/>
        <end position="14"/>
    </location>
</feature>
<feature type="compositionally biased region" description="Polar residues" evidence="2">
    <location>
        <begin position="19"/>
        <end position="50"/>
    </location>
</feature>
<proteinExistence type="predicted"/>
<organism evidence="3">
    <name type="scientific">Kwoniella pini CBS 10737</name>
    <dbReference type="NCBI Taxonomy" id="1296096"/>
    <lineage>
        <taxon>Eukaryota</taxon>
        <taxon>Fungi</taxon>
        <taxon>Dikarya</taxon>
        <taxon>Basidiomycota</taxon>
        <taxon>Agaricomycotina</taxon>
        <taxon>Tremellomycetes</taxon>
        <taxon>Tremellales</taxon>
        <taxon>Cryptococcaceae</taxon>
        <taxon>Kwoniella</taxon>
    </lineage>
</organism>
<evidence type="ECO:0000256" key="1">
    <source>
        <dbReference type="SAM" id="Coils"/>
    </source>
</evidence>